<dbReference type="GO" id="GO:0005886">
    <property type="term" value="C:plasma membrane"/>
    <property type="evidence" value="ECO:0007669"/>
    <property type="project" value="UniProtKB-SubCell"/>
</dbReference>
<feature type="domain" description="Major facilitator superfamily (MFS) profile" evidence="10">
    <location>
        <begin position="58"/>
        <end position="477"/>
    </location>
</feature>
<feature type="transmembrane region" description="Helical" evidence="9">
    <location>
        <begin position="350"/>
        <end position="373"/>
    </location>
</feature>
<evidence type="ECO:0000313" key="11">
    <source>
        <dbReference type="EMBL" id="KGR08512.1"/>
    </source>
</evidence>
<dbReference type="InterPro" id="IPR005828">
    <property type="entry name" value="MFS_sugar_transport-like"/>
</dbReference>
<feature type="transmembrane region" description="Helical" evidence="9">
    <location>
        <begin position="130"/>
        <end position="147"/>
    </location>
</feature>
<feature type="transmembrane region" description="Helical" evidence="9">
    <location>
        <begin position="271"/>
        <end position="294"/>
    </location>
</feature>
<dbReference type="InterPro" id="IPR020846">
    <property type="entry name" value="MFS_dom"/>
</dbReference>
<evidence type="ECO:0000256" key="1">
    <source>
        <dbReference type="ARBA" id="ARBA00004651"/>
    </source>
</evidence>
<keyword evidence="7" id="KW-0843">Virulence</keyword>
<keyword evidence="5 9" id="KW-0812">Transmembrane</keyword>
<evidence type="ECO:0000259" key="10">
    <source>
        <dbReference type="PROSITE" id="PS50850"/>
    </source>
</evidence>
<keyword evidence="6 9" id="KW-1133">Transmembrane helix</keyword>
<dbReference type="GO" id="GO:0001406">
    <property type="term" value="F:glycerophosphodiester transmembrane transporter activity"/>
    <property type="evidence" value="ECO:0007669"/>
    <property type="project" value="UniProtKB-ARBA"/>
</dbReference>
<feature type="transmembrane region" description="Helical" evidence="9">
    <location>
        <begin position="229"/>
        <end position="250"/>
    </location>
</feature>
<feature type="transmembrane region" description="Helical" evidence="9">
    <location>
        <begin position="96"/>
        <end position="118"/>
    </location>
</feature>
<evidence type="ECO:0000313" key="12">
    <source>
        <dbReference type="Proteomes" id="UP000030161"/>
    </source>
</evidence>
<dbReference type="Proteomes" id="UP000030161">
    <property type="component" value="Unassembled WGS sequence"/>
</dbReference>
<dbReference type="PANTHER" id="PTHR23508">
    <property type="entry name" value="CARBOXYLIC ACID TRANSPORTER PROTEIN HOMOLOG"/>
    <property type="match status" value="1"/>
</dbReference>
<dbReference type="Pfam" id="PF00083">
    <property type="entry name" value="Sugar_tr"/>
    <property type="match status" value="2"/>
</dbReference>
<comment type="caution">
    <text evidence="11">The sequence shown here is derived from an EMBL/GenBank/DDBJ whole genome shotgun (WGS) entry which is preliminary data.</text>
</comment>
<gene>
    <name evidence="11" type="ORF">MG3_04068</name>
</gene>
<dbReference type="PROSITE" id="PS50850">
    <property type="entry name" value="MFS"/>
    <property type="match status" value="1"/>
</dbReference>
<evidence type="ECO:0000256" key="3">
    <source>
        <dbReference type="ARBA" id="ARBA00022448"/>
    </source>
</evidence>
<reference evidence="11 12" key="1">
    <citation type="submission" date="2013-12" db="EMBL/GenBank/DDBJ databases">
        <title>The Genome Sequence of Candida albicans P78048.</title>
        <authorList>
            <consortium name="The Broad Institute Genome Sequencing Platform"/>
            <consortium name="The Broad Institute Genome Sequencing Center for Infectious Disease"/>
            <person name="Cuomo C."/>
            <person name="Bennett R."/>
            <person name="Hirakawa M."/>
            <person name="Noverr M."/>
            <person name="Mitchell A."/>
            <person name="Young S.K."/>
            <person name="Zeng Q."/>
            <person name="Gargeya S."/>
            <person name="Fitzgerald M."/>
            <person name="Abouelleil A."/>
            <person name="Alvarado L."/>
            <person name="Berlin A.M."/>
            <person name="Chapman S.B."/>
            <person name="Dewar J."/>
            <person name="Goldberg J."/>
            <person name="Griggs A."/>
            <person name="Gujja S."/>
            <person name="Hansen M."/>
            <person name="Howarth C."/>
            <person name="Imamovic A."/>
            <person name="Larimer J."/>
            <person name="McCowan C."/>
            <person name="Murphy C."/>
            <person name="Pearson M."/>
            <person name="Priest M."/>
            <person name="Roberts A."/>
            <person name="Saif S."/>
            <person name="Shea T."/>
            <person name="Sykes S."/>
            <person name="Wortman J."/>
            <person name="Nusbaum C."/>
            <person name="Birren B."/>
        </authorList>
    </citation>
    <scope>NUCLEOTIDE SEQUENCE [LARGE SCALE GENOMIC DNA]</scope>
    <source>
        <strain evidence="11 12">P78048</strain>
    </source>
</reference>
<dbReference type="FunFam" id="1.20.1250.20:FF:000140">
    <property type="entry name" value="Putative MFS phospholipid transporter"/>
    <property type="match status" value="1"/>
</dbReference>
<dbReference type="InterPro" id="IPR036259">
    <property type="entry name" value="MFS_trans_sf"/>
</dbReference>
<dbReference type="GO" id="GO:0046943">
    <property type="term" value="F:carboxylic acid transmembrane transporter activity"/>
    <property type="evidence" value="ECO:0007669"/>
    <property type="project" value="TreeGrafter"/>
</dbReference>
<feature type="transmembrane region" description="Helical" evidence="9">
    <location>
        <begin position="195"/>
        <end position="223"/>
    </location>
</feature>
<dbReference type="Gene3D" id="1.20.1250.20">
    <property type="entry name" value="MFS general substrate transporter like domains"/>
    <property type="match status" value="1"/>
</dbReference>
<feature type="transmembrane region" description="Helical" evidence="9">
    <location>
        <begin position="455"/>
        <end position="473"/>
    </location>
</feature>
<protein>
    <recommendedName>
        <fullName evidence="10">Major facilitator superfamily (MFS) profile domain-containing protein</fullName>
    </recommendedName>
</protein>
<evidence type="ECO:0000256" key="5">
    <source>
        <dbReference type="ARBA" id="ARBA00022692"/>
    </source>
</evidence>
<keyword evidence="3" id="KW-0813">Transport</keyword>
<evidence type="ECO:0000256" key="2">
    <source>
        <dbReference type="ARBA" id="ARBA00010992"/>
    </source>
</evidence>
<keyword evidence="8 9" id="KW-0472">Membrane</keyword>
<feature type="transmembrane region" description="Helical" evidence="9">
    <location>
        <begin position="322"/>
        <end position="343"/>
    </location>
</feature>
<evidence type="ECO:0000256" key="8">
    <source>
        <dbReference type="ARBA" id="ARBA00023136"/>
    </source>
</evidence>
<evidence type="ECO:0000256" key="9">
    <source>
        <dbReference type="SAM" id="Phobius"/>
    </source>
</evidence>
<comment type="subcellular location">
    <subcellularLocation>
        <location evidence="1">Cell membrane</location>
        <topology evidence="1">Multi-pass membrane protein</topology>
    </subcellularLocation>
</comment>
<accession>A0AB34PQ52</accession>
<keyword evidence="4" id="KW-1003">Cell membrane</keyword>
<proteinExistence type="inferred from homology"/>
<dbReference type="SMR" id="A0AB34PQ52"/>
<dbReference type="PANTHER" id="PTHR23508:SF10">
    <property type="entry name" value="CARBOXYLIC ACID TRANSPORTER PROTEIN HOMOLOG"/>
    <property type="match status" value="1"/>
</dbReference>
<evidence type="ECO:0000256" key="6">
    <source>
        <dbReference type="ARBA" id="ARBA00022989"/>
    </source>
</evidence>
<dbReference type="EMBL" id="AJIX01000028">
    <property type="protein sequence ID" value="KGR08512.1"/>
    <property type="molecule type" value="Genomic_DNA"/>
</dbReference>
<sequence>MASRDLPHSLNDLAFGWIKHLKEEIIINKNSQQLVDEDFQPDEDVTKETKVKLNNLWPAFASGAGLFADGYVNNSIGIVMACLKILYGDEFTKSNAISNIGSIGFVGTVVGQLSFGYISDRVARKGGMMTANIMLIAFTLLCAVGSWGTTIQGFFACLTVWRFCLGVAIGAEYPTSSVIASEFANQLPAGKRNRYFIWFTGFMIDFGFVVSAFVPFVLLWIFTEKHLRALWRVSIGLGAILPTALFFIRLKMKDSTSFEKLHMKNVRYRDYPWWLIVKFYWFRLTIVSMIWFIYNFSVYSFGTFNAIILGQIIPDAPLWQQWGWSVVFNLFYIPGSFLGAFSADYLGPRLTLAIGVGLQGIIGFIMSACLNGLRKQVAAFTVVFGIFATLGEFGPGGNIGLLASKTSATPIRGQYYGIAAAMGKIGAFVGTWIFPAIQRRYASKTNPDLELQVPFYLSSGLCIFSALLTFFLCPHVGQDAINREDKEFVEYLRKNGFDVSKLGEDSSSVDVDVVKDTDSAEKISETIEVGQKLA</sequence>
<comment type="similarity">
    <text evidence="2">Belongs to the major facilitator superfamily. Sugar transporter (TC 2.A.1.1) family.</text>
</comment>
<feature type="transmembrane region" description="Helical" evidence="9">
    <location>
        <begin position="379"/>
        <end position="403"/>
    </location>
</feature>
<organism evidence="11 12">
    <name type="scientific">Candida albicans P78048</name>
    <dbReference type="NCBI Taxonomy" id="1094989"/>
    <lineage>
        <taxon>Eukaryota</taxon>
        <taxon>Fungi</taxon>
        <taxon>Dikarya</taxon>
        <taxon>Ascomycota</taxon>
        <taxon>Saccharomycotina</taxon>
        <taxon>Pichiomycetes</taxon>
        <taxon>Debaryomycetaceae</taxon>
        <taxon>Candida/Lodderomyces clade</taxon>
        <taxon>Candida</taxon>
    </lineage>
</organism>
<feature type="transmembrane region" description="Helical" evidence="9">
    <location>
        <begin position="415"/>
        <end position="435"/>
    </location>
</feature>
<evidence type="ECO:0000256" key="7">
    <source>
        <dbReference type="ARBA" id="ARBA00023026"/>
    </source>
</evidence>
<dbReference type="AlphaFoldDB" id="A0AB34PQ52"/>
<name>A0AB34PQ52_CANAX</name>
<evidence type="ECO:0000256" key="4">
    <source>
        <dbReference type="ARBA" id="ARBA00022475"/>
    </source>
</evidence>
<dbReference type="SUPFAM" id="SSF103473">
    <property type="entry name" value="MFS general substrate transporter"/>
    <property type="match status" value="1"/>
</dbReference>